<evidence type="ECO:0000259" key="4">
    <source>
        <dbReference type="Pfam" id="PF00205"/>
    </source>
</evidence>
<dbReference type="GO" id="GO:0050660">
    <property type="term" value="F:flavin adenine dinucleotide binding"/>
    <property type="evidence" value="ECO:0007669"/>
    <property type="project" value="TreeGrafter"/>
</dbReference>
<evidence type="ECO:0000256" key="3">
    <source>
        <dbReference type="RuleBase" id="RU362132"/>
    </source>
</evidence>
<dbReference type="GO" id="GO:0000287">
    <property type="term" value="F:magnesium ion binding"/>
    <property type="evidence" value="ECO:0007669"/>
    <property type="project" value="InterPro"/>
</dbReference>
<evidence type="ECO:0000256" key="1">
    <source>
        <dbReference type="ARBA" id="ARBA00007812"/>
    </source>
</evidence>
<dbReference type="NCBIfam" id="NF006052">
    <property type="entry name" value="PRK08199.1"/>
    <property type="match status" value="1"/>
</dbReference>
<evidence type="ECO:0000313" key="8">
    <source>
        <dbReference type="Proteomes" id="UP001139451"/>
    </source>
</evidence>
<dbReference type="GO" id="GO:0009099">
    <property type="term" value="P:L-valine biosynthetic process"/>
    <property type="evidence" value="ECO:0007669"/>
    <property type="project" value="TreeGrafter"/>
</dbReference>
<dbReference type="InterPro" id="IPR029061">
    <property type="entry name" value="THDP-binding"/>
</dbReference>
<dbReference type="InterPro" id="IPR011766">
    <property type="entry name" value="TPP_enzyme_TPP-bd"/>
</dbReference>
<evidence type="ECO:0000259" key="5">
    <source>
        <dbReference type="Pfam" id="PF02775"/>
    </source>
</evidence>
<reference evidence="7" key="1">
    <citation type="submission" date="2022-05" db="EMBL/GenBank/DDBJ databases">
        <title>Sphingomonas sp. strain MG17 Genome sequencing and assembly.</title>
        <authorList>
            <person name="Kim I."/>
        </authorList>
    </citation>
    <scope>NUCLEOTIDE SEQUENCE</scope>
    <source>
        <strain evidence="7">MG17</strain>
    </source>
</reference>
<dbReference type="InterPro" id="IPR012001">
    <property type="entry name" value="Thiamin_PyroP_enz_TPP-bd_dom"/>
</dbReference>
<dbReference type="InterPro" id="IPR045229">
    <property type="entry name" value="TPP_enz"/>
</dbReference>
<dbReference type="Gene3D" id="3.40.50.1220">
    <property type="entry name" value="TPP-binding domain"/>
    <property type="match status" value="1"/>
</dbReference>
<dbReference type="GO" id="GO:0005948">
    <property type="term" value="C:acetolactate synthase complex"/>
    <property type="evidence" value="ECO:0007669"/>
    <property type="project" value="TreeGrafter"/>
</dbReference>
<dbReference type="InterPro" id="IPR000399">
    <property type="entry name" value="TPP-bd_CS"/>
</dbReference>
<name>A0A9X2KMV0_9SPHN</name>
<feature type="domain" description="Thiamine pyrophosphate enzyme central" evidence="4">
    <location>
        <begin position="196"/>
        <end position="326"/>
    </location>
</feature>
<evidence type="ECO:0000259" key="6">
    <source>
        <dbReference type="Pfam" id="PF02776"/>
    </source>
</evidence>
<dbReference type="CDD" id="cd07035">
    <property type="entry name" value="TPP_PYR_POX_like"/>
    <property type="match status" value="1"/>
</dbReference>
<dbReference type="Pfam" id="PF02775">
    <property type="entry name" value="TPP_enzyme_C"/>
    <property type="match status" value="1"/>
</dbReference>
<comment type="similarity">
    <text evidence="1 3">Belongs to the TPP enzyme family.</text>
</comment>
<evidence type="ECO:0000256" key="2">
    <source>
        <dbReference type="ARBA" id="ARBA00023052"/>
    </source>
</evidence>
<dbReference type="PANTHER" id="PTHR18968">
    <property type="entry name" value="THIAMINE PYROPHOSPHATE ENZYMES"/>
    <property type="match status" value="1"/>
</dbReference>
<keyword evidence="2 3" id="KW-0786">Thiamine pyrophosphate</keyword>
<dbReference type="Pfam" id="PF00205">
    <property type="entry name" value="TPP_enzyme_M"/>
    <property type="match status" value="1"/>
</dbReference>
<evidence type="ECO:0000313" key="7">
    <source>
        <dbReference type="EMBL" id="MCP3733014.1"/>
    </source>
</evidence>
<dbReference type="AlphaFoldDB" id="A0A9X2KMV0"/>
<dbReference type="GO" id="GO:0003984">
    <property type="term" value="F:acetolactate synthase activity"/>
    <property type="evidence" value="ECO:0007669"/>
    <property type="project" value="TreeGrafter"/>
</dbReference>
<sequence>MTATPPPHRTAAEALLETLMQRGADRAFCVPGESYIALLDAIHGESGFDLVTCRHEGGAGFMAVADARLTGRPGIALVSRGPGACNASIAVHTAEQDAVPMILIIGQVEGRDLRRNAFQEIDYKSMFGGIAKWVGEIKHPDEAPEFAARAWTMATSGVPGPVILSAPEDVLAAVCDAPIPPVHSNAVAGLAAGEAARIAELIRSAERPILLAGREFDVPDGREALLRFAEAWALPVAVSFRRQDIFPNDHDLYAGDLGLRNPDQQRDAFHDADLILALGTRLTDITTQGYSWPAPTQTLVHSCADPRFLGWHFPATVATTAAAVPLVEAIGSEGQPATPERTAWARRLREIQQTDSQANPRSFSDGVDFVRVAQLVEQVAPADAIVTLDAGTFAAPFYRKVRWRLGQRLIAPISGAMGFGVPAAVAAALRHPGRTVIGLVGDGGVLMTGNEMAVGMARGLPVKIIISENNAYGSIRIHQERDHPGRVSGTDLVNPDLAKWASSFGAQMVLVDDVDDLEQLAAALRAPGPMIALVRTSLEAVLPGGKPQLSEVESCA</sequence>
<protein>
    <submittedName>
        <fullName evidence="7">Thiamine pyrophosphate-binding protein</fullName>
    </submittedName>
</protein>
<dbReference type="Gene3D" id="3.40.50.970">
    <property type="match status" value="2"/>
</dbReference>
<dbReference type="Proteomes" id="UP001139451">
    <property type="component" value="Unassembled WGS sequence"/>
</dbReference>
<dbReference type="PANTHER" id="PTHR18968:SF120">
    <property type="entry name" value="ACETOLACTATE SYNTHASE LARGE SUBUNIT"/>
    <property type="match status" value="1"/>
</dbReference>
<gene>
    <name evidence="7" type="ORF">M9978_21605</name>
</gene>
<feature type="domain" description="Thiamine pyrophosphate enzyme TPP-binding" evidence="5">
    <location>
        <begin position="402"/>
        <end position="529"/>
    </location>
</feature>
<dbReference type="PROSITE" id="PS00187">
    <property type="entry name" value="TPP_ENZYMES"/>
    <property type="match status" value="1"/>
</dbReference>
<dbReference type="RefSeq" id="WP_254297048.1">
    <property type="nucleotide sequence ID" value="NZ_JAMLDX010000028.1"/>
</dbReference>
<organism evidence="7 8">
    <name type="scientific">Sphingomonas tagetis</name>
    <dbReference type="NCBI Taxonomy" id="2949092"/>
    <lineage>
        <taxon>Bacteria</taxon>
        <taxon>Pseudomonadati</taxon>
        <taxon>Pseudomonadota</taxon>
        <taxon>Alphaproteobacteria</taxon>
        <taxon>Sphingomonadales</taxon>
        <taxon>Sphingomonadaceae</taxon>
        <taxon>Sphingomonas</taxon>
    </lineage>
</organism>
<dbReference type="InterPro" id="IPR012000">
    <property type="entry name" value="Thiamin_PyroP_enz_cen_dom"/>
</dbReference>
<dbReference type="InterPro" id="IPR029035">
    <property type="entry name" value="DHS-like_NAD/FAD-binding_dom"/>
</dbReference>
<comment type="caution">
    <text evidence="7">The sequence shown here is derived from an EMBL/GenBank/DDBJ whole genome shotgun (WGS) entry which is preliminary data.</text>
</comment>
<dbReference type="FunFam" id="3.40.50.970:FF:000007">
    <property type="entry name" value="Acetolactate synthase"/>
    <property type="match status" value="1"/>
</dbReference>
<feature type="domain" description="Thiamine pyrophosphate enzyme N-terminal TPP-binding" evidence="6">
    <location>
        <begin position="10"/>
        <end position="126"/>
    </location>
</feature>
<proteinExistence type="inferred from homology"/>
<accession>A0A9X2KMV0</accession>
<dbReference type="SUPFAM" id="SSF52518">
    <property type="entry name" value="Thiamin diphosphate-binding fold (THDP-binding)"/>
    <property type="match status" value="2"/>
</dbReference>
<dbReference type="GO" id="GO:0009097">
    <property type="term" value="P:isoleucine biosynthetic process"/>
    <property type="evidence" value="ECO:0007669"/>
    <property type="project" value="TreeGrafter"/>
</dbReference>
<dbReference type="Pfam" id="PF02776">
    <property type="entry name" value="TPP_enzyme_N"/>
    <property type="match status" value="1"/>
</dbReference>
<keyword evidence="8" id="KW-1185">Reference proteome</keyword>
<dbReference type="SUPFAM" id="SSF52467">
    <property type="entry name" value="DHS-like NAD/FAD-binding domain"/>
    <property type="match status" value="1"/>
</dbReference>
<dbReference type="GO" id="GO:0030976">
    <property type="term" value="F:thiamine pyrophosphate binding"/>
    <property type="evidence" value="ECO:0007669"/>
    <property type="project" value="InterPro"/>
</dbReference>
<dbReference type="CDD" id="cd00568">
    <property type="entry name" value="TPP_enzymes"/>
    <property type="match status" value="1"/>
</dbReference>
<dbReference type="EMBL" id="JAMLDX010000028">
    <property type="protein sequence ID" value="MCP3733014.1"/>
    <property type="molecule type" value="Genomic_DNA"/>
</dbReference>